<organism evidence="1 2">
    <name type="scientific">Corynebacterium phocae</name>
    <dbReference type="NCBI Taxonomy" id="161895"/>
    <lineage>
        <taxon>Bacteria</taxon>
        <taxon>Bacillati</taxon>
        <taxon>Actinomycetota</taxon>
        <taxon>Actinomycetes</taxon>
        <taxon>Mycobacteriales</taxon>
        <taxon>Corynebacteriaceae</taxon>
        <taxon>Corynebacterium</taxon>
    </lineage>
</organism>
<dbReference type="KEGG" id="cpho:CPHO_02020"/>
<gene>
    <name evidence="1" type="ORF">CPHO_02020</name>
</gene>
<dbReference type="InterPro" id="IPR011047">
    <property type="entry name" value="Quinoprotein_ADH-like_sf"/>
</dbReference>
<keyword evidence="2" id="KW-1185">Reference proteome</keyword>
<dbReference type="SUPFAM" id="SSF50998">
    <property type="entry name" value="Quinoprotein alcohol dehydrogenase-like"/>
    <property type="match status" value="1"/>
</dbReference>
<protein>
    <submittedName>
        <fullName evidence="1">6-pyruvoyl tetrahydrobiopterin synthase</fullName>
    </submittedName>
</protein>
<name>A0A1L7D6B0_9CORY</name>
<dbReference type="STRING" id="161895.CPHO_02020"/>
<proteinExistence type="predicted"/>
<accession>A0A1L7D6B0</accession>
<reference evidence="1 2" key="1">
    <citation type="submission" date="2014-08" db="EMBL/GenBank/DDBJ databases">
        <title>Complete genome sequence of Corynebacterium phocae M408/89/1(T)(=DSM 44612(T)), isolated from the common seal (Phoca vitulina).</title>
        <authorList>
            <person name="Ruckert C."/>
            <person name="Albersmeier A."/>
            <person name="Winkler A."/>
            <person name="Kalinowski J."/>
        </authorList>
    </citation>
    <scope>NUCLEOTIDE SEQUENCE [LARGE SCALE GENOMIC DNA]</scope>
    <source>
        <strain evidence="1 2">M408/89/1</strain>
    </source>
</reference>
<dbReference type="AlphaFoldDB" id="A0A1L7D6B0"/>
<evidence type="ECO:0000313" key="1">
    <source>
        <dbReference type="EMBL" id="APT93607.1"/>
    </source>
</evidence>
<dbReference type="OrthoDB" id="3276947at2"/>
<dbReference type="EMBL" id="CP009249">
    <property type="protein sequence ID" value="APT93607.1"/>
    <property type="molecule type" value="Genomic_DNA"/>
</dbReference>
<evidence type="ECO:0000313" key="2">
    <source>
        <dbReference type="Proteomes" id="UP000185491"/>
    </source>
</evidence>
<dbReference type="Proteomes" id="UP000185491">
    <property type="component" value="Chromosome"/>
</dbReference>
<sequence length="458" mass="48713">MPQLNYNAQANPYLGPPGTATMHGDAQASDCTPLAGPGAGAWDITSVDLGGACPTILVGNDGFIQVLTTQRFGRDLTFLQPKISILDPGGAVMSSLEIPKGALLGAVYAYVDNHNRMVVADGTGTLIRVAHDATGRGLHVDQRADVSSFLSHTPGDQIVGLTPDWQGRVWLASREGRVAMIDENLREVRGLVLNRFNGAGERVDNSISSAPEGVSIITNRGMYLLNAPAGQPQIVWATAYDAGSHRKPGKLAWGSGASPTFFGPNGSDYLMLTDNGDFQEAVEVYNTKTGRKLGSGKLFMPNASGSENSMIGIGNTIIAACTYGYPYPRYPEGAGPSTPAKALFAPGFERWDLTPRGLRNVWRRTDMYSSAVPRYSAADGLIYTCERPRGPLGLLDGTSIKAVAVDINTGQTVHEQTLPGLVTLFGVDTLQMVGTIDTHGTWWQGTIGGVFRISRKGA</sequence>